<accession>A0A8X7V094</accession>
<organism evidence="1 2">
    <name type="scientific">Brassica carinata</name>
    <name type="common">Ethiopian mustard</name>
    <name type="synonym">Abyssinian cabbage</name>
    <dbReference type="NCBI Taxonomy" id="52824"/>
    <lineage>
        <taxon>Eukaryota</taxon>
        <taxon>Viridiplantae</taxon>
        <taxon>Streptophyta</taxon>
        <taxon>Embryophyta</taxon>
        <taxon>Tracheophyta</taxon>
        <taxon>Spermatophyta</taxon>
        <taxon>Magnoliopsida</taxon>
        <taxon>eudicotyledons</taxon>
        <taxon>Gunneridae</taxon>
        <taxon>Pentapetalae</taxon>
        <taxon>rosids</taxon>
        <taxon>malvids</taxon>
        <taxon>Brassicales</taxon>
        <taxon>Brassicaceae</taxon>
        <taxon>Brassiceae</taxon>
        <taxon>Brassica</taxon>
    </lineage>
</organism>
<sequence>MEHISSYRSPPLVWNFSQSSSLKLGDVWVVGGPLQVFYHLSGWRVTDGVYGVLLGCRLGALCSNQLVLALFSTGGLW</sequence>
<reference evidence="1 2" key="1">
    <citation type="submission" date="2020-02" db="EMBL/GenBank/DDBJ databases">
        <authorList>
            <person name="Ma Q."/>
            <person name="Huang Y."/>
            <person name="Song X."/>
            <person name="Pei D."/>
        </authorList>
    </citation>
    <scope>NUCLEOTIDE SEQUENCE [LARGE SCALE GENOMIC DNA]</scope>
    <source>
        <strain evidence="1">Sxm20200214</strain>
        <tissue evidence="1">Leaf</tissue>
    </source>
</reference>
<evidence type="ECO:0000313" key="2">
    <source>
        <dbReference type="Proteomes" id="UP000886595"/>
    </source>
</evidence>
<dbReference type="EMBL" id="JAAMPC010000009">
    <property type="protein sequence ID" value="KAG2296311.1"/>
    <property type="molecule type" value="Genomic_DNA"/>
</dbReference>
<proteinExistence type="predicted"/>
<dbReference type="AlphaFoldDB" id="A0A8X7V094"/>
<evidence type="ECO:0000313" key="1">
    <source>
        <dbReference type="EMBL" id="KAG2296311.1"/>
    </source>
</evidence>
<comment type="caution">
    <text evidence="1">The sequence shown here is derived from an EMBL/GenBank/DDBJ whole genome shotgun (WGS) entry which is preliminary data.</text>
</comment>
<dbReference type="Proteomes" id="UP000886595">
    <property type="component" value="Unassembled WGS sequence"/>
</dbReference>
<protein>
    <submittedName>
        <fullName evidence="1">Uncharacterized protein</fullName>
    </submittedName>
</protein>
<dbReference type="OrthoDB" id="10425754at2759"/>
<keyword evidence="2" id="KW-1185">Reference proteome</keyword>
<name>A0A8X7V094_BRACI</name>
<gene>
    <name evidence="1" type="ORF">Bca52824_042980</name>
</gene>